<keyword evidence="2" id="KW-1133">Transmembrane helix</keyword>
<dbReference type="InterPro" id="IPR038789">
    <property type="entry name" value="LPA2-like"/>
</dbReference>
<gene>
    <name evidence="3" type="ORF">MARPO_0002s0242</name>
</gene>
<proteinExistence type="predicted"/>
<keyword evidence="2" id="KW-0472">Membrane</keyword>
<organism evidence="3 4">
    <name type="scientific">Marchantia polymorpha</name>
    <name type="common">Common liverwort</name>
    <name type="synonym">Marchantia aquatica</name>
    <dbReference type="NCBI Taxonomy" id="3197"/>
    <lineage>
        <taxon>Eukaryota</taxon>
        <taxon>Viridiplantae</taxon>
        <taxon>Streptophyta</taxon>
        <taxon>Embryophyta</taxon>
        <taxon>Marchantiophyta</taxon>
        <taxon>Marchantiopsida</taxon>
        <taxon>Marchantiidae</taxon>
        <taxon>Marchantiales</taxon>
        <taxon>Marchantiaceae</taxon>
        <taxon>Marchantia</taxon>
    </lineage>
</organism>
<evidence type="ECO:0000256" key="2">
    <source>
        <dbReference type="SAM" id="Phobius"/>
    </source>
</evidence>
<keyword evidence="4" id="KW-1185">Reference proteome</keyword>
<dbReference type="PANTHER" id="PTHR37385:SF2">
    <property type="entry name" value="PROTEIN LPA2"/>
    <property type="match status" value="1"/>
</dbReference>
<evidence type="ECO:0000256" key="1">
    <source>
        <dbReference type="SAM" id="MobiDB-lite"/>
    </source>
</evidence>
<feature type="transmembrane region" description="Helical" evidence="2">
    <location>
        <begin position="186"/>
        <end position="208"/>
    </location>
</feature>
<evidence type="ECO:0000313" key="3">
    <source>
        <dbReference type="EMBL" id="PTQ49791.1"/>
    </source>
</evidence>
<accession>A0A2R6XUL3</accession>
<protein>
    <submittedName>
        <fullName evidence="3">Uncharacterized protein</fullName>
    </submittedName>
</protein>
<dbReference type="OrthoDB" id="568307at2759"/>
<feature type="transmembrane region" description="Helical" evidence="2">
    <location>
        <begin position="152"/>
        <end position="174"/>
    </location>
</feature>
<dbReference type="Proteomes" id="UP000244005">
    <property type="component" value="Unassembled WGS sequence"/>
</dbReference>
<keyword evidence="2" id="KW-0812">Transmembrane</keyword>
<name>A0A2R6XUL3_MARPO</name>
<feature type="compositionally biased region" description="Polar residues" evidence="1">
    <location>
        <begin position="118"/>
        <end position="127"/>
    </location>
</feature>
<dbReference type="Gramene" id="Mp1g26360.1">
    <property type="protein sequence ID" value="Mp1g26360.1.cds"/>
    <property type="gene ID" value="Mp1g26360"/>
</dbReference>
<evidence type="ECO:0000313" key="4">
    <source>
        <dbReference type="Proteomes" id="UP000244005"/>
    </source>
</evidence>
<reference evidence="4" key="1">
    <citation type="journal article" date="2017" name="Cell">
        <title>Insights into land plant evolution garnered from the Marchantia polymorpha genome.</title>
        <authorList>
            <person name="Bowman J.L."/>
            <person name="Kohchi T."/>
            <person name="Yamato K.T."/>
            <person name="Jenkins J."/>
            <person name="Shu S."/>
            <person name="Ishizaki K."/>
            <person name="Yamaoka S."/>
            <person name="Nishihama R."/>
            <person name="Nakamura Y."/>
            <person name="Berger F."/>
            <person name="Adam C."/>
            <person name="Aki S.S."/>
            <person name="Althoff F."/>
            <person name="Araki T."/>
            <person name="Arteaga-Vazquez M.A."/>
            <person name="Balasubrmanian S."/>
            <person name="Barry K."/>
            <person name="Bauer D."/>
            <person name="Boehm C.R."/>
            <person name="Briginshaw L."/>
            <person name="Caballero-Perez J."/>
            <person name="Catarino B."/>
            <person name="Chen F."/>
            <person name="Chiyoda S."/>
            <person name="Chovatia M."/>
            <person name="Davies K.M."/>
            <person name="Delmans M."/>
            <person name="Demura T."/>
            <person name="Dierschke T."/>
            <person name="Dolan L."/>
            <person name="Dorantes-Acosta A.E."/>
            <person name="Eklund D.M."/>
            <person name="Florent S.N."/>
            <person name="Flores-Sandoval E."/>
            <person name="Fujiyama A."/>
            <person name="Fukuzawa H."/>
            <person name="Galik B."/>
            <person name="Grimanelli D."/>
            <person name="Grimwood J."/>
            <person name="Grossniklaus U."/>
            <person name="Hamada T."/>
            <person name="Haseloff J."/>
            <person name="Hetherington A.J."/>
            <person name="Higo A."/>
            <person name="Hirakawa Y."/>
            <person name="Hundley H.N."/>
            <person name="Ikeda Y."/>
            <person name="Inoue K."/>
            <person name="Inoue S.I."/>
            <person name="Ishida S."/>
            <person name="Jia Q."/>
            <person name="Kakita M."/>
            <person name="Kanazawa T."/>
            <person name="Kawai Y."/>
            <person name="Kawashima T."/>
            <person name="Kennedy M."/>
            <person name="Kinose K."/>
            <person name="Kinoshita T."/>
            <person name="Kohara Y."/>
            <person name="Koide E."/>
            <person name="Komatsu K."/>
            <person name="Kopischke S."/>
            <person name="Kubo M."/>
            <person name="Kyozuka J."/>
            <person name="Lagercrantz U."/>
            <person name="Lin S.S."/>
            <person name="Lindquist E."/>
            <person name="Lipzen A.M."/>
            <person name="Lu C.W."/>
            <person name="De Luna E."/>
            <person name="Martienssen R.A."/>
            <person name="Minamino N."/>
            <person name="Mizutani M."/>
            <person name="Mizutani M."/>
            <person name="Mochizuki N."/>
            <person name="Monte I."/>
            <person name="Mosher R."/>
            <person name="Nagasaki H."/>
            <person name="Nakagami H."/>
            <person name="Naramoto S."/>
            <person name="Nishitani K."/>
            <person name="Ohtani M."/>
            <person name="Okamoto T."/>
            <person name="Okumura M."/>
            <person name="Phillips J."/>
            <person name="Pollak B."/>
            <person name="Reinders A."/>
            <person name="Rovekamp M."/>
            <person name="Sano R."/>
            <person name="Sawa S."/>
            <person name="Schmid M.W."/>
            <person name="Shirakawa M."/>
            <person name="Solano R."/>
            <person name="Spunde A."/>
            <person name="Suetsugu N."/>
            <person name="Sugano S."/>
            <person name="Sugiyama A."/>
            <person name="Sun R."/>
            <person name="Suzuki Y."/>
            <person name="Takenaka M."/>
            <person name="Takezawa D."/>
            <person name="Tomogane H."/>
            <person name="Tsuzuki M."/>
            <person name="Ueda T."/>
            <person name="Umeda M."/>
            <person name="Ward J.M."/>
            <person name="Watanabe Y."/>
            <person name="Yazaki K."/>
            <person name="Yokoyama R."/>
            <person name="Yoshitake Y."/>
            <person name="Yotsui I."/>
            <person name="Zachgo S."/>
            <person name="Schmutz J."/>
        </authorList>
    </citation>
    <scope>NUCLEOTIDE SEQUENCE [LARGE SCALE GENOMIC DNA]</scope>
    <source>
        <strain evidence="4">Tak-1</strain>
    </source>
</reference>
<dbReference type="EMBL" id="KZ772674">
    <property type="protein sequence ID" value="PTQ49791.1"/>
    <property type="molecule type" value="Genomic_DNA"/>
</dbReference>
<sequence length="221" mass="23922">MEALVGHGGATVQLRGRPRTARHFECSSHLLSRNRFQQFNILRFSPAPFIGSLSSIEVKNLLPAQGDGVRRLESVRVFAQVGEETESTQENASTREESNVKAKGFGAPKPVTEKKKTSSSAPSSNTRRAPPQQPLLGNQVDEETKQFETGAVAALVFVFSLIILEGIGLAASGFLPQEWDEFMIKVIYPIFTPTVGVFLGGAAAYGVWKYLGGGEKKGPSK</sequence>
<dbReference type="AlphaFoldDB" id="A0A2R6XUL3"/>
<feature type="region of interest" description="Disordered" evidence="1">
    <location>
        <begin position="82"/>
        <end position="137"/>
    </location>
</feature>
<dbReference type="PANTHER" id="PTHR37385">
    <property type="entry name" value="PROTEIN LOW PSII ACCUMULATION 2, CHLOROPLASTIC"/>
    <property type="match status" value="1"/>
</dbReference>